<evidence type="ECO:0000313" key="2">
    <source>
        <dbReference type="Proteomes" id="UP000005237"/>
    </source>
</evidence>
<sequence length="103" mass="12261">MSAVQKLKIREAHDMDWKERQYHNHIEQILADIDRLEVLTNTLENLGPKRVERGFVAGQPFENVYWCFTKSSSVLSRGQNVLDTIIELVKHRYTKYRPFNKDR</sequence>
<proteinExistence type="predicted"/>
<dbReference type="AlphaFoldDB" id="A0A8R1IUZ7"/>
<name>A0A8R1IUZ7_CAEJA</name>
<protein>
    <submittedName>
        <fullName evidence="1">Uncharacterized protein</fullName>
    </submittedName>
</protein>
<organism evidence="1 2">
    <name type="scientific">Caenorhabditis japonica</name>
    <dbReference type="NCBI Taxonomy" id="281687"/>
    <lineage>
        <taxon>Eukaryota</taxon>
        <taxon>Metazoa</taxon>
        <taxon>Ecdysozoa</taxon>
        <taxon>Nematoda</taxon>
        <taxon>Chromadorea</taxon>
        <taxon>Rhabditida</taxon>
        <taxon>Rhabditina</taxon>
        <taxon>Rhabditomorpha</taxon>
        <taxon>Rhabditoidea</taxon>
        <taxon>Rhabditidae</taxon>
        <taxon>Peloderinae</taxon>
        <taxon>Caenorhabditis</taxon>
    </lineage>
</organism>
<reference evidence="1" key="2">
    <citation type="submission" date="2022-06" db="UniProtKB">
        <authorList>
            <consortium name="EnsemblMetazoa"/>
        </authorList>
    </citation>
    <scope>IDENTIFICATION</scope>
    <source>
        <strain evidence="1">DF5081</strain>
    </source>
</reference>
<dbReference type="Proteomes" id="UP000005237">
    <property type="component" value="Unassembled WGS sequence"/>
</dbReference>
<accession>A0A8R1IUZ7</accession>
<reference evidence="2" key="1">
    <citation type="submission" date="2010-08" db="EMBL/GenBank/DDBJ databases">
        <authorList>
            <consortium name="Caenorhabditis japonica Sequencing Consortium"/>
            <person name="Wilson R.K."/>
        </authorList>
    </citation>
    <scope>NUCLEOTIDE SEQUENCE [LARGE SCALE GENOMIC DNA]</scope>
    <source>
        <strain evidence="2">DF5081</strain>
    </source>
</reference>
<evidence type="ECO:0000313" key="1">
    <source>
        <dbReference type="EnsemblMetazoa" id="CJA37550.1"/>
    </source>
</evidence>
<dbReference type="EnsemblMetazoa" id="CJA37550.1">
    <property type="protein sequence ID" value="CJA37550.1"/>
    <property type="gene ID" value="WBGene00213397"/>
</dbReference>
<keyword evidence="2" id="KW-1185">Reference proteome</keyword>